<sequence length="66" mass="7814">MTYEEARDSIRESMRRLMDIENVIVTSATELDFPDRNELMPLMDGLQRAHYQLDRVLQVEEIGENE</sequence>
<protein>
    <submittedName>
        <fullName evidence="1">Uncharacterized protein</fullName>
    </submittedName>
</protein>
<evidence type="ECO:0000313" key="1">
    <source>
        <dbReference type="EMBL" id="SDY71881.1"/>
    </source>
</evidence>
<dbReference type="STRING" id="418495.SAMN05216215_103363"/>
<proteinExistence type="predicted"/>
<dbReference type="Proteomes" id="UP000199529">
    <property type="component" value="Unassembled WGS sequence"/>
</dbReference>
<name>A0A1H3M570_9PSEU</name>
<dbReference type="EMBL" id="FNOK01000033">
    <property type="protein sequence ID" value="SDY71881.1"/>
    <property type="molecule type" value="Genomic_DNA"/>
</dbReference>
<gene>
    <name evidence="1" type="ORF">SAMN05216215_103363</name>
</gene>
<dbReference type="AlphaFoldDB" id="A0A1H3M570"/>
<accession>A0A1H3M570</accession>
<reference evidence="2" key="1">
    <citation type="submission" date="2016-10" db="EMBL/GenBank/DDBJ databases">
        <authorList>
            <person name="Varghese N."/>
            <person name="Submissions S."/>
        </authorList>
    </citation>
    <scope>NUCLEOTIDE SEQUENCE [LARGE SCALE GENOMIC DNA]</scope>
    <source>
        <strain evidence="2">CGMCC 4.3530</strain>
    </source>
</reference>
<evidence type="ECO:0000313" key="2">
    <source>
        <dbReference type="Proteomes" id="UP000199529"/>
    </source>
</evidence>
<organism evidence="1 2">
    <name type="scientific">Saccharopolyspora shandongensis</name>
    <dbReference type="NCBI Taxonomy" id="418495"/>
    <lineage>
        <taxon>Bacteria</taxon>
        <taxon>Bacillati</taxon>
        <taxon>Actinomycetota</taxon>
        <taxon>Actinomycetes</taxon>
        <taxon>Pseudonocardiales</taxon>
        <taxon>Pseudonocardiaceae</taxon>
        <taxon>Saccharopolyspora</taxon>
    </lineage>
</organism>
<keyword evidence="2" id="KW-1185">Reference proteome</keyword>